<name>A0A061QQS3_9CHLO</name>
<evidence type="ECO:0000313" key="1">
    <source>
        <dbReference type="EMBL" id="JAC63012.1"/>
    </source>
</evidence>
<gene>
    <name evidence="1" type="ORF">TSPGSL018_21718</name>
</gene>
<dbReference type="AlphaFoldDB" id="A0A061QQS3"/>
<proteinExistence type="predicted"/>
<feature type="non-terminal residue" evidence="1">
    <location>
        <position position="119"/>
    </location>
</feature>
<accession>A0A061QQS3</accession>
<organism evidence="1">
    <name type="scientific">Tetraselmis sp. GSL018</name>
    <dbReference type="NCBI Taxonomy" id="582737"/>
    <lineage>
        <taxon>Eukaryota</taxon>
        <taxon>Viridiplantae</taxon>
        <taxon>Chlorophyta</taxon>
        <taxon>core chlorophytes</taxon>
        <taxon>Chlorodendrophyceae</taxon>
        <taxon>Chlorodendrales</taxon>
        <taxon>Chlorodendraceae</taxon>
        <taxon>Tetraselmis</taxon>
    </lineage>
</organism>
<reference evidence="1" key="1">
    <citation type="submission" date="2014-05" db="EMBL/GenBank/DDBJ databases">
        <title>The transcriptome of the halophilic microalga Tetraselmis sp. GSL018 isolated from the Great Salt Lake, Utah.</title>
        <authorList>
            <person name="Jinkerson R.E."/>
            <person name="D'Adamo S."/>
            <person name="Posewitz M.C."/>
        </authorList>
    </citation>
    <scope>NUCLEOTIDE SEQUENCE</scope>
    <source>
        <strain evidence="1">GSL018</strain>
    </source>
</reference>
<dbReference type="EMBL" id="GBEZ01023918">
    <property type="protein sequence ID" value="JAC63012.1"/>
    <property type="molecule type" value="Transcribed_RNA"/>
</dbReference>
<protein>
    <submittedName>
        <fullName evidence="1">Uncharacterized protein</fullName>
    </submittedName>
</protein>
<sequence>MSAQTFQLTTLPDLDLQDLENLGLLDQFKEDYLEALKDAVNNVVVGDLDKEVKIIRILSGSVVVEAAVTFIGDPEGAKSFQDTVSNNQSALFSFFEGIGTINFTDVGEDRILENATEPN</sequence>